<organism evidence="4 5">
    <name type="scientific">Linum tenue</name>
    <dbReference type="NCBI Taxonomy" id="586396"/>
    <lineage>
        <taxon>Eukaryota</taxon>
        <taxon>Viridiplantae</taxon>
        <taxon>Streptophyta</taxon>
        <taxon>Embryophyta</taxon>
        <taxon>Tracheophyta</taxon>
        <taxon>Spermatophyta</taxon>
        <taxon>Magnoliopsida</taxon>
        <taxon>eudicotyledons</taxon>
        <taxon>Gunneridae</taxon>
        <taxon>Pentapetalae</taxon>
        <taxon>rosids</taxon>
        <taxon>fabids</taxon>
        <taxon>Malpighiales</taxon>
        <taxon>Linaceae</taxon>
        <taxon>Linum</taxon>
    </lineage>
</organism>
<dbReference type="PANTHER" id="PTHR33493">
    <property type="entry name" value="LATE EMBRYOGENESIS ABUNDANT PROTEIN 6-RELATED"/>
    <property type="match status" value="1"/>
</dbReference>
<comment type="similarity">
    <text evidence="1">Belongs to the LEA type 1 family.</text>
</comment>
<keyword evidence="2" id="KW-0175">Coiled coil</keyword>
<evidence type="ECO:0000313" key="4">
    <source>
        <dbReference type="EMBL" id="CAI0447630.1"/>
    </source>
</evidence>
<sequence>MQAVKEKIQDMKDMRKAKAEAKAEEKAEQEVAKARMEVAKEVRLAREAQAEMQLHVAKAGEKAVTQTPVDATAAAGTTTTTSTTTTTEKAT</sequence>
<evidence type="ECO:0000256" key="2">
    <source>
        <dbReference type="SAM" id="Coils"/>
    </source>
</evidence>
<evidence type="ECO:0000313" key="5">
    <source>
        <dbReference type="Proteomes" id="UP001154282"/>
    </source>
</evidence>
<feature type="region of interest" description="Disordered" evidence="3">
    <location>
        <begin position="60"/>
        <end position="91"/>
    </location>
</feature>
<dbReference type="Pfam" id="PF03760">
    <property type="entry name" value="LEA_1"/>
    <property type="match status" value="1"/>
</dbReference>
<accession>A0AAV0MPH6</accession>
<dbReference type="Proteomes" id="UP001154282">
    <property type="component" value="Unassembled WGS sequence"/>
</dbReference>
<dbReference type="GO" id="GO:0009793">
    <property type="term" value="P:embryo development ending in seed dormancy"/>
    <property type="evidence" value="ECO:0007669"/>
    <property type="project" value="InterPro"/>
</dbReference>
<evidence type="ECO:0000256" key="3">
    <source>
        <dbReference type="SAM" id="MobiDB-lite"/>
    </source>
</evidence>
<dbReference type="EMBL" id="CAMGYJ010000007">
    <property type="protein sequence ID" value="CAI0447630.1"/>
    <property type="molecule type" value="Genomic_DNA"/>
</dbReference>
<feature type="compositionally biased region" description="Low complexity" evidence="3">
    <location>
        <begin position="71"/>
        <end position="91"/>
    </location>
</feature>
<keyword evidence="5" id="KW-1185">Reference proteome</keyword>
<dbReference type="InterPro" id="IPR005513">
    <property type="entry name" value="LEA_1"/>
</dbReference>
<gene>
    <name evidence="4" type="ORF">LITE_LOCUS29474</name>
</gene>
<dbReference type="PANTHER" id="PTHR33493:SF3">
    <property type="entry name" value="LATE EMBRYOGENESIS ABUNDANT PROTEIN, LEA_1 SUBGROUP"/>
    <property type="match status" value="1"/>
</dbReference>
<feature type="coiled-coil region" evidence="2">
    <location>
        <begin position="4"/>
        <end position="51"/>
    </location>
</feature>
<proteinExistence type="inferred from homology"/>
<dbReference type="AlphaFoldDB" id="A0AAV0MPH6"/>
<name>A0AAV0MPH6_9ROSI</name>
<evidence type="ECO:0000256" key="1">
    <source>
        <dbReference type="ARBA" id="ARBA00010975"/>
    </source>
</evidence>
<comment type="caution">
    <text evidence="4">The sequence shown here is derived from an EMBL/GenBank/DDBJ whole genome shotgun (WGS) entry which is preliminary data.</text>
</comment>
<protein>
    <submittedName>
        <fullName evidence="4">Uncharacterized protein</fullName>
    </submittedName>
</protein>
<reference evidence="4" key="1">
    <citation type="submission" date="2022-08" db="EMBL/GenBank/DDBJ databases">
        <authorList>
            <person name="Gutierrez-Valencia J."/>
        </authorList>
    </citation>
    <scope>NUCLEOTIDE SEQUENCE</scope>
</reference>